<dbReference type="Pfam" id="PF08240">
    <property type="entry name" value="ADH_N"/>
    <property type="match status" value="1"/>
</dbReference>
<evidence type="ECO:0000256" key="5">
    <source>
        <dbReference type="RuleBase" id="RU361277"/>
    </source>
</evidence>
<organism evidence="8 9">
    <name type="scientific">Austropuccinia psidii MF-1</name>
    <dbReference type="NCBI Taxonomy" id="1389203"/>
    <lineage>
        <taxon>Eukaryota</taxon>
        <taxon>Fungi</taxon>
        <taxon>Dikarya</taxon>
        <taxon>Basidiomycota</taxon>
        <taxon>Pucciniomycotina</taxon>
        <taxon>Pucciniomycetes</taxon>
        <taxon>Pucciniales</taxon>
        <taxon>Sphaerophragmiaceae</taxon>
        <taxon>Austropuccinia</taxon>
    </lineage>
</organism>
<keyword evidence="4" id="KW-0560">Oxidoreductase</keyword>
<dbReference type="PANTHER" id="PTHR42683">
    <property type="entry name" value="ALDEHYDE REDUCTASE"/>
    <property type="match status" value="1"/>
</dbReference>
<dbReference type="SUPFAM" id="SSF51735">
    <property type="entry name" value="NAD(P)-binding Rossmann-fold domains"/>
    <property type="match status" value="1"/>
</dbReference>
<evidence type="ECO:0000259" key="7">
    <source>
        <dbReference type="Pfam" id="PF08240"/>
    </source>
</evidence>
<dbReference type="GO" id="GO:0016616">
    <property type="term" value="F:oxidoreductase activity, acting on the CH-OH group of donors, NAD or NADP as acceptor"/>
    <property type="evidence" value="ECO:0007669"/>
    <property type="project" value="InterPro"/>
</dbReference>
<keyword evidence="3 5" id="KW-0862">Zinc</keyword>
<evidence type="ECO:0000256" key="4">
    <source>
        <dbReference type="ARBA" id="ARBA00023002"/>
    </source>
</evidence>
<evidence type="ECO:0000313" key="8">
    <source>
        <dbReference type="EMBL" id="MBW0495954.1"/>
    </source>
</evidence>
<dbReference type="InterPro" id="IPR011032">
    <property type="entry name" value="GroES-like_sf"/>
</dbReference>
<gene>
    <name evidence="8" type="ORF">O181_035669</name>
</gene>
<keyword evidence="9" id="KW-1185">Reference proteome</keyword>
<evidence type="ECO:0000256" key="2">
    <source>
        <dbReference type="ARBA" id="ARBA00022723"/>
    </source>
</evidence>
<dbReference type="InterPro" id="IPR002328">
    <property type="entry name" value="ADH_Zn_CS"/>
</dbReference>
<accession>A0A9Q3HAS0</accession>
<dbReference type="InterPro" id="IPR013149">
    <property type="entry name" value="ADH-like_C"/>
</dbReference>
<dbReference type="Proteomes" id="UP000765509">
    <property type="component" value="Unassembled WGS sequence"/>
</dbReference>
<name>A0A9Q3HAS0_9BASI</name>
<evidence type="ECO:0000256" key="3">
    <source>
        <dbReference type="ARBA" id="ARBA00022833"/>
    </source>
</evidence>
<keyword evidence="2 5" id="KW-0479">Metal-binding</keyword>
<evidence type="ECO:0000259" key="6">
    <source>
        <dbReference type="Pfam" id="PF00107"/>
    </source>
</evidence>
<dbReference type="InterPro" id="IPR013154">
    <property type="entry name" value="ADH-like_N"/>
</dbReference>
<dbReference type="EMBL" id="AVOT02013367">
    <property type="protein sequence ID" value="MBW0495954.1"/>
    <property type="molecule type" value="Genomic_DNA"/>
</dbReference>
<protein>
    <recommendedName>
        <fullName evidence="10">Enoyl reductase (ER) domain-containing protein</fullName>
    </recommendedName>
</protein>
<comment type="similarity">
    <text evidence="5">Belongs to the zinc-containing alcohol dehydrogenase family.</text>
</comment>
<feature type="domain" description="Alcohol dehydrogenase-like C-terminal" evidence="6">
    <location>
        <begin position="192"/>
        <end position="319"/>
    </location>
</feature>
<dbReference type="PROSITE" id="PS00059">
    <property type="entry name" value="ADH_ZINC"/>
    <property type="match status" value="1"/>
</dbReference>
<proteinExistence type="inferred from homology"/>
<dbReference type="InterPro" id="IPR047109">
    <property type="entry name" value="CAD-like"/>
</dbReference>
<feature type="domain" description="Alcohol dehydrogenase-like N-terminal" evidence="7">
    <location>
        <begin position="38"/>
        <end position="152"/>
    </location>
</feature>
<dbReference type="GO" id="GO:0008270">
    <property type="term" value="F:zinc ion binding"/>
    <property type="evidence" value="ECO:0007669"/>
    <property type="project" value="InterPro"/>
</dbReference>
<dbReference type="InterPro" id="IPR036291">
    <property type="entry name" value="NAD(P)-bd_dom_sf"/>
</dbReference>
<dbReference type="Pfam" id="PF00107">
    <property type="entry name" value="ADH_zinc_N"/>
    <property type="match status" value="1"/>
</dbReference>
<comment type="caution">
    <text evidence="8">The sequence shown here is derived from an EMBL/GenBank/DDBJ whole genome shotgun (WGS) entry which is preliminary data.</text>
</comment>
<reference evidence="8" key="1">
    <citation type="submission" date="2021-03" db="EMBL/GenBank/DDBJ databases">
        <title>Draft genome sequence of rust myrtle Austropuccinia psidii MF-1, a brazilian biotype.</title>
        <authorList>
            <person name="Quecine M.C."/>
            <person name="Pachon D.M.R."/>
            <person name="Bonatelli M.L."/>
            <person name="Correr F.H."/>
            <person name="Franceschini L.M."/>
            <person name="Leite T.F."/>
            <person name="Margarido G.R.A."/>
            <person name="Almeida C.A."/>
            <person name="Ferrarezi J.A."/>
            <person name="Labate C.A."/>
        </authorList>
    </citation>
    <scope>NUCLEOTIDE SEQUENCE</scope>
    <source>
        <strain evidence="8">MF-1</strain>
    </source>
</reference>
<evidence type="ECO:0000313" key="9">
    <source>
        <dbReference type="Proteomes" id="UP000765509"/>
    </source>
</evidence>
<dbReference type="AlphaFoldDB" id="A0A9Q3HAS0"/>
<sequence length="356" mass="38455">MSSPEKFTGYAALDEKAGKKLELQLYSYKPQSWNEALVDIKISHCSICGSCIHTLKNGWPSPTQYPAVCGHEIIGEIVQAGKNSGHKIGTRVGVGAQAGACGTCDYCKNDQDTFCAKGMIGTYQGKWSDGSVSQGGYADYIRVQGKFAIEIPPQLPSETAAPMMCAGITTYNPIKSGGAGPGKNVAIVGIGGLGHLGLQWSNALGAETFAISHSDSKLADAEKLGVKKENFIIAKDLEETVKKWSNKFDLIVCTSNQTDLPIDSLYFPLLKAQGRLTLVGLPEQKLPQFFGHALVQKSISFGGSVIGPPEMIKEMLEVAVKHNVKAWTSTHPMNEVSQKVKDMEDGKARYRFVMYN</sequence>
<evidence type="ECO:0000256" key="1">
    <source>
        <dbReference type="ARBA" id="ARBA00001947"/>
    </source>
</evidence>
<dbReference type="SUPFAM" id="SSF50129">
    <property type="entry name" value="GroES-like"/>
    <property type="match status" value="1"/>
</dbReference>
<dbReference type="Gene3D" id="3.40.50.720">
    <property type="entry name" value="NAD(P)-binding Rossmann-like Domain"/>
    <property type="match status" value="1"/>
</dbReference>
<dbReference type="FunFam" id="3.40.50.720:FF:000022">
    <property type="entry name" value="Cinnamyl alcohol dehydrogenase"/>
    <property type="match status" value="1"/>
</dbReference>
<dbReference type="OrthoDB" id="1879366at2759"/>
<evidence type="ECO:0008006" key="10">
    <source>
        <dbReference type="Google" id="ProtNLM"/>
    </source>
</evidence>
<dbReference type="CDD" id="cd05283">
    <property type="entry name" value="CAD1"/>
    <property type="match status" value="1"/>
</dbReference>
<comment type="cofactor">
    <cofactor evidence="1 5">
        <name>Zn(2+)</name>
        <dbReference type="ChEBI" id="CHEBI:29105"/>
    </cofactor>
</comment>
<dbReference type="Gene3D" id="3.90.180.10">
    <property type="entry name" value="Medium-chain alcohol dehydrogenases, catalytic domain"/>
    <property type="match status" value="1"/>
</dbReference>